<sequence>MGLLCLLFFPPSYFAPAICTGSSDFTNPIPSPDPFLLNPESVLRLARDYRASYRIPIRIPRSARFSAAKALSALIESVICVQSIPNWNRLFCFAIFALGSPVQGLGSVKSLSSSIKENINKFMEDSFILPPLLGKSHEPTTLKDNRIRLRKRVNSCLMAHDVGSAVRILSSSDSVRSITPDVLKILSAKHPAGDVPAFCARTPEEVSIASSSVQQLLFALKSFRGNSSGGVDGLRPIHLMDLISNTAEAGNRLSQSIAKLCNLFLRGDISEHARLLFFSANLSALGKKDGGIRPIAVGNVFCRLFAKVGCKLVIPSISDELQPIQLGVGVPGGCEASVHAARCFIESARLSERPQLLLKLDVKNAFNSLNRKHLLEVCKARIPSLLPFIFLSYGNPSLLVAGDSFISSSCGVQQGDPLGPLLFALSVDFVARRIASPLNIWYLDDCTIGGPPDILLNDLQSLLPALSSIGLEINSLKSEIVNLNVEDLTFEDLFAQFRGLLPDLRQTSHSELEILGAPIHHQSVSRILDSKRNALASLCDKLVDIDPHPAFFILKNFLLIRGSIMS</sequence>
<evidence type="ECO:0000313" key="3">
    <source>
        <dbReference type="Proteomes" id="UP000515154"/>
    </source>
</evidence>
<gene>
    <name evidence="4" type="primary">LOC115229063</name>
</gene>
<dbReference type="PROSITE" id="PS50878">
    <property type="entry name" value="RT_POL"/>
    <property type="match status" value="1"/>
</dbReference>
<proteinExistence type="predicted"/>
<dbReference type="Proteomes" id="UP000515154">
    <property type="component" value="Unplaced"/>
</dbReference>
<name>A0A6P7TUA6_9MOLL</name>
<dbReference type="InterPro" id="IPR000477">
    <property type="entry name" value="RT_dom"/>
</dbReference>
<dbReference type="KEGG" id="osn:115229063"/>
<accession>A0A6P7TUA6</accession>
<feature type="signal peptide" evidence="1">
    <location>
        <begin position="1"/>
        <end position="19"/>
    </location>
</feature>
<keyword evidence="3" id="KW-1185">Reference proteome</keyword>
<dbReference type="InterPro" id="IPR043502">
    <property type="entry name" value="DNA/RNA_pol_sf"/>
</dbReference>
<dbReference type="RefSeq" id="XP_029655348.1">
    <property type="nucleotide sequence ID" value="XM_029799488.1"/>
</dbReference>
<dbReference type="AlphaFoldDB" id="A0A6P7TUA6"/>
<feature type="chain" id="PRO_5027893394" evidence="1">
    <location>
        <begin position="20"/>
        <end position="566"/>
    </location>
</feature>
<evidence type="ECO:0000313" key="4">
    <source>
        <dbReference type="RefSeq" id="XP_029655348.1"/>
    </source>
</evidence>
<organism evidence="3 4">
    <name type="scientific">Octopus sinensis</name>
    <name type="common">East Asian common octopus</name>
    <dbReference type="NCBI Taxonomy" id="2607531"/>
    <lineage>
        <taxon>Eukaryota</taxon>
        <taxon>Metazoa</taxon>
        <taxon>Spiralia</taxon>
        <taxon>Lophotrochozoa</taxon>
        <taxon>Mollusca</taxon>
        <taxon>Cephalopoda</taxon>
        <taxon>Coleoidea</taxon>
        <taxon>Octopodiformes</taxon>
        <taxon>Octopoda</taxon>
        <taxon>Incirrata</taxon>
        <taxon>Octopodidae</taxon>
        <taxon>Octopus</taxon>
    </lineage>
</organism>
<dbReference type="Pfam" id="PF00078">
    <property type="entry name" value="RVT_1"/>
    <property type="match status" value="1"/>
</dbReference>
<keyword evidence="1" id="KW-0732">Signal</keyword>
<evidence type="ECO:0000259" key="2">
    <source>
        <dbReference type="PROSITE" id="PS50878"/>
    </source>
</evidence>
<protein>
    <submittedName>
        <fullName evidence="4">Uncharacterized protein LOC115229063</fullName>
    </submittedName>
</protein>
<feature type="domain" description="Reverse transcriptase" evidence="2">
    <location>
        <begin position="266"/>
        <end position="519"/>
    </location>
</feature>
<reference evidence="4" key="1">
    <citation type="submission" date="2025-08" db="UniProtKB">
        <authorList>
            <consortium name="RefSeq"/>
        </authorList>
    </citation>
    <scope>IDENTIFICATION</scope>
</reference>
<dbReference type="SUPFAM" id="SSF56672">
    <property type="entry name" value="DNA/RNA polymerases"/>
    <property type="match status" value="1"/>
</dbReference>
<evidence type="ECO:0000256" key="1">
    <source>
        <dbReference type="SAM" id="SignalP"/>
    </source>
</evidence>